<dbReference type="EMBL" id="QDDL01000008">
    <property type="protein sequence ID" value="PVZ66391.1"/>
    <property type="molecule type" value="Genomic_DNA"/>
</dbReference>
<proteinExistence type="predicted"/>
<accession>A0A2V1GQX4</accession>
<gene>
    <name evidence="1" type="ORF">DC094_16995</name>
</gene>
<protein>
    <submittedName>
        <fullName evidence="1">Uncharacterized protein</fullName>
    </submittedName>
</protein>
<evidence type="ECO:0000313" key="2">
    <source>
        <dbReference type="Proteomes" id="UP000244906"/>
    </source>
</evidence>
<name>A0A2V1GQX4_9GAMM</name>
<keyword evidence="2" id="KW-1185">Reference proteome</keyword>
<sequence>MLKASFVHYSKFSSPAEWISLSGKHQRMNFAFMPVWSKKKHKVGGVSKISLSSRTVSLVKNPWGYEHILGAKVEYAIAAMREISEVEISNPIEIEAESESDKPTRKVINRIFLNIRSLEKKSNPLIAVAERVTAYNAFDIPFTAAKTVLQLGLTVNKIQRDFGLLNPRIRLTLTSYKQDDTIMVIEREFFTFGDLADIIEKLSQKKRSHNDIRLLLDELIRNGVNIISAI</sequence>
<comment type="caution">
    <text evidence="1">The sequence shown here is derived from an EMBL/GenBank/DDBJ whole genome shotgun (WGS) entry which is preliminary data.</text>
</comment>
<dbReference type="AlphaFoldDB" id="A0A2V1GQX4"/>
<organism evidence="1 2">
    <name type="scientific">Pelagibaculum spongiae</name>
    <dbReference type="NCBI Taxonomy" id="2080658"/>
    <lineage>
        <taxon>Bacteria</taxon>
        <taxon>Pseudomonadati</taxon>
        <taxon>Pseudomonadota</taxon>
        <taxon>Gammaproteobacteria</taxon>
        <taxon>Oceanospirillales</taxon>
        <taxon>Pelagibaculum</taxon>
    </lineage>
</organism>
<evidence type="ECO:0000313" key="1">
    <source>
        <dbReference type="EMBL" id="PVZ66391.1"/>
    </source>
</evidence>
<reference evidence="1 2" key="1">
    <citation type="submission" date="2018-04" db="EMBL/GenBank/DDBJ databases">
        <title>Thalassorhabdus spongiae gen. nov., sp. nov., isolated from a marine sponge in South-West Iceland.</title>
        <authorList>
            <person name="Knobloch S."/>
            <person name="Daussin A."/>
            <person name="Johannsson R."/>
            <person name="Marteinsson V.T."/>
        </authorList>
    </citation>
    <scope>NUCLEOTIDE SEQUENCE [LARGE SCALE GENOMIC DNA]</scope>
    <source>
        <strain evidence="1 2">Hp12</strain>
    </source>
</reference>
<dbReference type="RefSeq" id="WP_133245598.1">
    <property type="nucleotide sequence ID" value="NZ_CAWNYD010000008.1"/>
</dbReference>
<dbReference type="Proteomes" id="UP000244906">
    <property type="component" value="Unassembled WGS sequence"/>
</dbReference>